<dbReference type="Proteomes" id="UP000293852">
    <property type="component" value="Unassembled WGS sequence"/>
</dbReference>
<dbReference type="InterPro" id="IPR021449">
    <property type="entry name" value="DUF3099"/>
</dbReference>
<feature type="region of interest" description="Disordered" evidence="1">
    <location>
        <begin position="77"/>
        <end position="101"/>
    </location>
</feature>
<evidence type="ECO:0000313" key="4">
    <source>
        <dbReference type="Proteomes" id="UP000293852"/>
    </source>
</evidence>
<keyword evidence="4" id="KW-1185">Reference proteome</keyword>
<keyword evidence="2" id="KW-1133">Transmembrane helix</keyword>
<name>A0A4Q7M173_9MICO</name>
<dbReference type="Pfam" id="PF11298">
    <property type="entry name" value="DUF3099"/>
    <property type="match status" value="1"/>
</dbReference>
<evidence type="ECO:0000256" key="1">
    <source>
        <dbReference type="SAM" id="MobiDB-lite"/>
    </source>
</evidence>
<comment type="caution">
    <text evidence="3">The sequence shown here is derived from an EMBL/GenBank/DDBJ whole genome shotgun (WGS) entry which is preliminary data.</text>
</comment>
<dbReference type="EMBL" id="SGWX01000001">
    <property type="protein sequence ID" value="RZS61144.1"/>
    <property type="molecule type" value="Genomic_DNA"/>
</dbReference>
<evidence type="ECO:0000256" key="2">
    <source>
        <dbReference type="SAM" id="Phobius"/>
    </source>
</evidence>
<keyword evidence="2" id="KW-0472">Membrane</keyword>
<protein>
    <submittedName>
        <fullName evidence="3">DUF3099 family protein</fullName>
    </submittedName>
</protein>
<gene>
    <name evidence="3" type="ORF">EV386_1432</name>
</gene>
<evidence type="ECO:0000313" key="3">
    <source>
        <dbReference type="EMBL" id="RZS61144.1"/>
    </source>
</evidence>
<organism evidence="3 4">
    <name type="scientific">Xylanimonas ulmi</name>
    <dbReference type="NCBI Taxonomy" id="228973"/>
    <lineage>
        <taxon>Bacteria</taxon>
        <taxon>Bacillati</taxon>
        <taxon>Actinomycetota</taxon>
        <taxon>Actinomycetes</taxon>
        <taxon>Micrococcales</taxon>
        <taxon>Promicromonosporaceae</taxon>
        <taxon>Xylanimonas</taxon>
    </lineage>
</organism>
<feature type="transmembrane region" description="Helical" evidence="2">
    <location>
        <begin position="22"/>
        <end position="39"/>
    </location>
</feature>
<feature type="transmembrane region" description="Helical" evidence="2">
    <location>
        <begin position="45"/>
        <end position="64"/>
    </location>
</feature>
<keyword evidence="2" id="KW-0812">Transmembrane</keyword>
<sequence>MPSITDAPESLTDDQARRQRRYLLQMGLRVVCFVGAYFADGWLRWTLIAGAVVIPYLAVILVNAGRDRVQYATSALEPAAPQQLPPAPEGATVVENDPEES</sequence>
<proteinExistence type="predicted"/>
<reference evidence="3 4" key="1">
    <citation type="submission" date="2019-02" db="EMBL/GenBank/DDBJ databases">
        <title>Sequencing the genomes of 1000 actinobacteria strains.</title>
        <authorList>
            <person name="Klenk H.-P."/>
        </authorList>
    </citation>
    <scope>NUCLEOTIDE SEQUENCE [LARGE SCALE GENOMIC DNA]</scope>
    <source>
        <strain evidence="3 4">DSM 16932</strain>
    </source>
</reference>
<accession>A0A4Q7M173</accession>
<dbReference type="AlphaFoldDB" id="A0A4Q7M173"/>
<dbReference type="OrthoDB" id="4229919at2"/>